<dbReference type="HAMAP" id="MF_01365_B">
    <property type="entry name" value="Ribosomal_uL6_B"/>
    <property type="match status" value="1"/>
</dbReference>
<dbReference type="InterPro" id="IPR002358">
    <property type="entry name" value="Ribosomal_uL6_CS"/>
</dbReference>
<keyword evidence="11" id="KW-1185">Reference proteome</keyword>
<keyword evidence="2 6" id="KW-0699">rRNA-binding</keyword>
<comment type="caution">
    <text evidence="10">The sequence shown here is derived from an EMBL/GenBank/DDBJ whole genome shotgun (WGS) entry which is preliminary data.</text>
</comment>
<sequence>MSRIGKKPIDIPAGVTVTIDRNTVSVAGPKGKLEQELHYKAVVSVDGNVVNVDRKDETKISKSVHGLTRTLISNMVTGVTQGYTKKLDIVGVGYRVAQKGTDLDLSLGFSHPVVVTPPAGIELKAETQTKIAVIGIDKQLVGQVAADIRKLREPEPYKGKGIRYEGEYILRKAGKTGKK</sequence>
<dbReference type="PRINTS" id="PR00059">
    <property type="entry name" value="RIBOSOMALL6"/>
</dbReference>
<dbReference type="AlphaFoldDB" id="A0A4R1KE03"/>
<accession>A0A4R1KE03</accession>
<dbReference type="GO" id="GO:0022625">
    <property type="term" value="C:cytosolic large ribosomal subunit"/>
    <property type="evidence" value="ECO:0007669"/>
    <property type="project" value="UniProtKB-UniRule"/>
</dbReference>
<keyword evidence="3 6" id="KW-0694">RNA-binding</keyword>
<dbReference type="SUPFAM" id="SSF56053">
    <property type="entry name" value="Ribosomal protein L6"/>
    <property type="match status" value="2"/>
</dbReference>
<dbReference type="FunFam" id="3.90.930.12:FF:000002">
    <property type="entry name" value="50S ribosomal protein L6"/>
    <property type="match status" value="1"/>
</dbReference>
<evidence type="ECO:0000256" key="6">
    <source>
        <dbReference type="HAMAP-Rule" id="MF_01365"/>
    </source>
</evidence>
<dbReference type="InterPro" id="IPR020040">
    <property type="entry name" value="Ribosomal_uL6_a/b-dom"/>
</dbReference>
<comment type="subunit">
    <text evidence="6">Part of the 50S ribosomal subunit.</text>
</comment>
<dbReference type="GO" id="GO:0002181">
    <property type="term" value="P:cytoplasmic translation"/>
    <property type="evidence" value="ECO:0007669"/>
    <property type="project" value="TreeGrafter"/>
</dbReference>
<evidence type="ECO:0000256" key="8">
    <source>
        <dbReference type="RuleBase" id="RU003870"/>
    </source>
</evidence>
<dbReference type="InterPro" id="IPR019906">
    <property type="entry name" value="Ribosomal_uL6_bac-type"/>
</dbReference>
<comment type="function">
    <text evidence="6 8">This protein binds to the 23S rRNA, and is important in its secondary structure. It is located near the subunit interface in the base of the L7/L12 stalk, and near the tRNA binding site of the peptidyltransferase center.</text>
</comment>
<evidence type="ECO:0000313" key="10">
    <source>
        <dbReference type="EMBL" id="TCK62223.1"/>
    </source>
</evidence>
<evidence type="ECO:0000256" key="2">
    <source>
        <dbReference type="ARBA" id="ARBA00022730"/>
    </source>
</evidence>
<feature type="domain" description="Large ribosomal subunit protein uL6 alpha-beta" evidence="9">
    <location>
        <begin position="11"/>
        <end position="82"/>
    </location>
</feature>
<evidence type="ECO:0000256" key="4">
    <source>
        <dbReference type="ARBA" id="ARBA00022980"/>
    </source>
</evidence>
<organism evidence="10 11">
    <name type="scientific">Seleniivibrio woodruffii</name>
    <dbReference type="NCBI Taxonomy" id="1078050"/>
    <lineage>
        <taxon>Bacteria</taxon>
        <taxon>Pseudomonadati</taxon>
        <taxon>Deferribacterota</taxon>
        <taxon>Deferribacteres</taxon>
        <taxon>Deferribacterales</taxon>
        <taxon>Geovibrionaceae</taxon>
        <taxon>Seleniivibrio</taxon>
    </lineage>
</organism>
<dbReference type="EMBL" id="SMGG01000003">
    <property type="protein sequence ID" value="TCK62223.1"/>
    <property type="molecule type" value="Genomic_DNA"/>
</dbReference>
<name>A0A4R1KE03_9BACT</name>
<dbReference type="GO" id="GO:0019843">
    <property type="term" value="F:rRNA binding"/>
    <property type="evidence" value="ECO:0007669"/>
    <property type="project" value="UniProtKB-UniRule"/>
</dbReference>
<dbReference type="PANTHER" id="PTHR11655">
    <property type="entry name" value="60S/50S RIBOSOMAL PROTEIN L6/L9"/>
    <property type="match status" value="1"/>
</dbReference>
<dbReference type="OrthoDB" id="9805007at2"/>
<dbReference type="Proteomes" id="UP000294614">
    <property type="component" value="Unassembled WGS sequence"/>
</dbReference>
<evidence type="ECO:0000256" key="3">
    <source>
        <dbReference type="ARBA" id="ARBA00022884"/>
    </source>
</evidence>
<proteinExistence type="inferred from homology"/>
<comment type="similarity">
    <text evidence="1 6 7">Belongs to the universal ribosomal protein uL6 family.</text>
</comment>
<evidence type="ECO:0000313" key="11">
    <source>
        <dbReference type="Proteomes" id="UP000294614"/>
    </source>
</evidence>
<dbReference type="Gene3D" id="3.90.930.12">
    <property type="entry name" value="Ribosomal protein L6, alpha-beta domain"/>
    <property type="match status" value="2"/>
</dbReference>
<keyword evidence="4 6" id="KW-0689">Ribosomal protein</keyword>
<dbReference type="GO" id="GO:0003735">
    <property type="term" value="F:structural constituent of ribosome"/>
    <property type="evidence" value="ECO:0007669"/>
    <property type="project" value="UniProtKB-UniRule"/>
</dbReference>
<dbReference type="PIRSF" id="PIRSF002162">
    <property type="entry name" value="Ribosomal_L6"/>
    <property type="match status" value="1"/>
</dbReference>
<reference evidence="10 11" key="1">
    <citation type="submission" date="2019-03" db="EMBL/GenBank/DDBJ databases">
        <title>Genomic Encyclopedia of Type Strains, Phase IV (KMG-IV): sequencing the most valuable type-strain genomes for metagenomic binning, comparative biology and taxonomic classification.</title>
        <authorList>
            <person name="Goeker M."/>
        </authorList>
    </citation>
    <scope>NUCLEOTIDE SEQUENCE [LARGE SCALE GENOMIC DNA]</scope>
    <source>
        <strain evidence="10 11">DSM 24984</strain>
    </source>
</reference>
<gene>
    <name evidence="6" type="primary">rplF</name>
    <name evidence="10" type="ORF">C8D98_0744</name>
</gene>
<evidence type="ECO:0000259" key="9">
    <source>
        <dbReference type="Pfam" id="PF00347"/>
    </source>
</evidence>
<dbReference type="Pfam" id="PF00347">
    <property type="entry name" value="Ribosomal_L6"/>
    <property type="match status" value="2"/>
</dbReference>
<keyword evidence="5 6" id="KW-0687">Ribonucleoprotein</keyword>
<evidence type="ECO:0000256" key="5">
    <source>
        <dbReference type="ARBA" id="ARBA00023274"/>
    </source>
</evidence>
<dbReference type="InterPro" id="IPR000702">
    <property type="entry name" value="Ribosomal_uL6-like"/>
</dbReference>
<dbReference type="FunFam" id="3.90.930.12:FF:000001">
    <property type="entry name" value="50S ribosomal protein L6"/>
    <property type="match status" value="1"/>
</dbReference>
<dbReference type="PANTHER" id="PTHR11655:SF14">
    <property type="entry name" value="LARGE RIBOSOMAL SUBUNIT PROTEIN UL6M"/>
    <property type="match status" value="1"/>
</dbReference>
<protein>
    <recommendedName>
        <fullName evidence="6">Large ribosomal subunit protein uL6</fullName>
    </recommendedName>
</protein>
<evidence type="ECO:0000256" key="1">
    <source>
        <dbReference type="ARBA" id="ARBA00009356"/>
    </source>
</evidence>
<dbReference type="InterPro" id="IPR036789">
    <property type="entry name" value="Ribosomal_uL6-like_a/b-dom_sf"/>
</dbReference>
<dbReference type="NCBIfam" id="TIGR03654">
    <property type="entry name" value="L6_bact"/>
    <property type="match status" value="1"/>
</dbReference>
<dbReference type="PROSITE" id="PS00525">
    <property type="entry name" value="RIBOSOMAL_L6_1"/>
    <property type="match status" value="1"/>
</dbReference>
<evidence type="ECO:0000256" key="7">
    <source>
        <dbReference type="RuleBase" id="RU003869"/>
    </source>
</evidence>
<feature type="domain" description="Large ribosomal subunit protein uL6 alpha-beta" evidence="9">
    <location>
        <begin position="90"/>
        <end position="164"/>
    </location>
</feature>
<dbReference type="RefSeq" id="WP_132872115.1">
    <property type="nucleotide sequence ID" value="NZ_JAJUHT010000010.1"/>
</dbReference>